<gene>
    <name evidence="1" type="ORF">CGOC_LOCUS10410</name>
</gene>
<evidence type="ECO:0000313" key="2">
    <source>
        <dbReference type="Proteomes" id="UP000271889"/>
    </source>
</evidence>
<proteinExistence type="predicted"/>
<name>A0A3P7N5U0_CYLGO</name>
<reference evidence="1 2" key="1">
    <citation type="submission" date="2018-11" db="EMBL/GenBank/DDBJ databases">
        <authorList>
            <consortium name="Pathogen Informatics"/>
        </authorList>
    </citation>
    <scope>NUCLEOTIDE SEQUENCE [LARGE SCALE GENOMIC DNA]</scope>
</reference>
<protein>
    <submittedName>
        <fullName evidence="1">Uncharacterized protein</fullName>
    </submittedName>
</protein>
<organism evidence="1 2">
    <name type="scientific">Cylicostephanus goldi</name>
    <name type="common">Nematode worm</name>
    <dbReference type="NCBI Taxonomy" id="71465"/>
    <lineage>
        <taxon>Eukaryota</taxon>
        <taxon>Metazoa</taxon>
        <taxon>Ecdysozoa</taxon>
        <taxon>Nematoda</taxon>
        <taxon>Chromadorea</taxon>
        <taxon>Rhabditida</taxon>
        <taxon>Rhabditina</taxon>
        <taxon>Rhabditomorpha</taxon>
        <taxon>Strongyloidea</taxon>
        <taxon>Strongylidae</taxon>
        <taxon>Cylicostephanus</taxon>
    </lineage>
</organism>
<accession>A0A3P7N5U0</accession>
<dbReference type="Proteomes" id="UP000271889">
    <property type="component" value="Unassembled WGS sequence"/>
</dbReference>
<dbReference type="AlphaFoldDB" id="A0A3P7N5U0"/>
<evidence type="ECO:0000313" key="1">
    <source>
        <dbReference type="EMBL" id="VDN26511.1"/>
    </source>
</evidence>
<sequence length="75" mass="8516">MTYDVGYPGRLGDAGVFRSLELKVRFVIMSLVFYIKKFYRGFWIPTTVDLHQLGIIGPVQYHILVNGGFGQGQAY</sequence>
<dbReference type="EMBL" id="UYRV01111113">
    <property type="protein sequence ID" value="VDN26511.1"/>
    <property type="molecule type" value="Genomic_DNA"/>
</dbReference>
<keyword evidence="2" id="KW-1185">Reference proteome</keyword>